<dbReference type="Pfam" id="PF01467">
    <property type="entry name" value="CTP_transf_like"/>
    <property type="match status" value="1"/>
</dbReference>
<dbReference type="NCBIfam" id="TIGR00482">
    <property type="entry name" value="nicotinate (nicotinamide) nucleotide adenylyltransferase"/>
    <property type="match status" value="1"/>
</dbReference>
<dbReference type="GO" id="GO:0005524">
    <property type="term" value="F:ATP binding"/>
    <property type="evidence" value="ECO:0007669"/>
    <property type="project" value="UniProtKB-KW"/>
</dbReference>
<keyword evidence="6 11" id="KW-0548">Nucleotidyltransferase</keyword>
<evidence type="ECO:0000313" key="14">
    <source>
        <dbReference type="Proteomes" id="UP000474778"/>
    </source>
</evidence>
<dbReference type="EC" id="2.7.7.18" evidence="11"/>
<evidence type="ECO:0000256" key="3">
    <source>
        <dbReference type="ARBA" id="ARBA00009014"/>
    </source>
</evidence>
<dbReference type="NCBIfam" id="NF000839">
    <property type="entry name" value="PRK00071.1-1"/>
    <property type="match status" value="1"/>
</dbReference>
<keyword evidence="9 11" id="KW-0520">NAD</keyword>
<keyword evidence="14" id="KW-1185">Reference proteome</keyword>
<dbReference type="GO" id="GO:0004515">
    <property type="term" value="F:nicotinate-nucleotide adenylyltransferase activity"/>
    <property type="evidence" value="ECO:0007669"/>
    <property type="project" value="UniProtKB-UniRule"/>
</dbReference>
<protein>
    <recommendedName>
        <fullName evidence="11">Probable nicotinate-nucleotide adenylyltransferase</fullName>
        <ecNumber evidence="11">2.7.7.18</ecNumber>
    </recommendedName>
    <alternativeName>
        <fullName evidence="11">Deamido-NAD(+) diphosphorylase</fullName>
    </alternativeName>
    <alternativeName>
        <fullName evidence="11">Deamido-NAD(+) pyrophosphorylase</fullName>
    </alternativeName>
    <alternativeName>
        <fullName evidence="11">Nicotinate mononucleotide adenylyltransferase</fullName>
        <shortName evidence="11">NaMN adenylyltransferase</shortName>
    </alternativeName>
</protein>
<evidence type="ECO:0000256" key="5">
    <source>
        <dbReference type="ARBA" id="ARBA00022679"/>
    </source>
</evidence>
<dbReference type="HAMAP" id="MF_00244">
    <property type="entry name" value="NaMN_adenylyltr"/>
    <property type="match status" value="1"/>
</dbReference>
<sequence length="213" mass="24190">MKIGILGGTFDPIHYGHVKPLLEVQAALGLDEIWLMPNHIPPHKDGTNTSTQHRLAMAQLVCQQYPQLKLCDIEASRDQPSYSVETLKHLRQTHSEDQLVFIMGMDSFVGLPTWYHWQQLFDLCHIAVCQRPGWTLNKDSEMATLLDTRRADKNKLDEAADSGCYGGLIFPVTITPQPYSSTEIRRQLSQNRLAPDAMPRVVADYIAAHHLYR</sequence>
<dbReference type="InterPro" id="IPR014729">
    <property type="entry name" value="Rossmann-like_a/b/a_fold"/>
</dbReference>
<dbReference type="SUPFAM" id="SSF52374">
    <property type="entry name" value="Nucleotidylyl transferase"/>
    <property type="match status" value="1"/>
</dbReference>
<evidence type="ECO:0000256" key="11">
    <source>
        <dbReference type="HAMAP-Rule" id="MF_00244"/>
    </source>
</evidence>
<evidence type="ECO:0000256" key="9">
    <source>
        <dbReference type="ARBA" id="ARBA00023027"/>
    </source>
</evidence>
<accession>A0A6L7I4D9</accession>
<feature type="domain" description="Cytidyltransferase-like" evidence="12">
    <location>
        <begin position="5"/>
        <end position="186"/>
    </location>
</feature>
<reference evidence="13 14" key="1">
    <citation type="submission" date="2019-12" db="EMBL/GenBank/DDBJ databases">
        <title>Shewanella insulae sp. nov., isolated from a tidal flat.</title>
        <authorList>
            <person name="Yoon J.-H."/>
        </authorList>
    </citation>
    <scope>NUCLEOTIDE SEQUENCE [LARGE SCALE GENOMIC DNA]</scope>
    <source>
        <strain evidence="13 14">JBTF-M18</strain>
    </source>
</reference>
<organism evidence="13 14">
    <name type="scientific">Shewanella insulae</name>
    <dbReference type="NCBI Taxonomy" id="2681496"/>
    <lineage>
        <taxon>Bacteria</taxon>
        <taxon>Pseudomonadati</taxon>
        <taxon>Pseudomonadota</taxon>
        <taxon>Gammaproteobacteria</taxon>
        <taxon>Alteromonadales</taxon>
        <taxon>Shewanellaceae</taxon>
        <taxon>Shewanella</taxon>
    </lineage>
</organism>
<comment type="pathway">
    <text evidence="2 11">Cofactor biosynthesis; NAD(+) biosynthesis; deamido-NAD(+) from nicotinate D-ribonucleotide: step 1/1.</text>
</comment>
<dbReference type="Gene3D" id="3.40.50.620">
    <property type="entry name" value="HUPs"/>
    <property type="match status" value="1"/>
</dbReference>
<dbReference type="UniPathway" id="UPA00253">
    <property type="reaction ID" value="UER00332"/>
</dbReference>
<comment type="function">
    <text evidence="1 11">Catalyzes the reversible adenylation of nicotinate mononucleotide (NaMN) to nicotinic acid adenine dinucleotide (NaAD).</text>
</comment>
<dbReference type="CDD" id="cd02165">
    <property type="entry name" value="NMNAT"/>
    <property type="match status" value="1"/>
</dbReference>
<gene>
    <name evidence="11 13" type="primary">nadD</name>
    <name evidence="13" type="ORF">GNT65_16300</name>
</gene>
<dbReference type="RefSeq" id="WP_160798107.1">
    <property type="nucleotide sequence ID" value="NZ_WRPA01000016.1"/>
</dbReference>
<keyword evidence="5 11" id="KW-0808">Transferase</keyword>
<keyword evidence="4 11" id="KW-0662">Pyridine nucleotide biosynthesis</keyword>
<comment type="caution">
    <text evidence="13">The sequence shown here is derived from an EMBL/GenBank/DDBJ whole genome shotgun (WGS) entry which is preliminary data.</text>
</comment>
<evidence type="ECO:0000256" key="1">
    <source>
        <dbReference type="ARBA" id="ARBA00002324"/>
    </source>
</evidence>
<dbReference type="PANTHER" id="PTHR39321">
    <property type="entry name" value="NICOTINATE-NUCLEOTIDE ADENYLYLTRANSFERASE-RELATED"/>
    <property type="match status" value="1"/>
</dbReference>
<evidence type="ECO:0000256" key="4">
    <source>
        <dbReference type="ARBA" id="ARBA00022642"/>
    </source>
</evidence>
<dbReference type="Proteomes" id="UP000474778">
    <property type="component" value="Unassembled WGS sequence"/>
</dbReference>
<evidence type="ECO:0000259" key="12">
    <source>
        <dbReference type="Pfam" id="PF01467"/>
    </source>
</evidence>
<dbReference type="InterPro" id="IPR004821">
    <property type="entry name" value="Cyt_trans-like"/>
</dbReference>
<proteinExistence type="inferred from homology"/>
<evidence type="ECO:0000256" key="10">
    <source>
        <dbReference type="ARBA" id="ARBA00048721"/>
    </source>
</evidence>
<dbReference type="InterPro" id="IPR005248">
    <property type="entry name" value="NadD/NMNAT"/>
</dbReference>
<evidence type="ECO:0000256" key="7">
    <source>
        <dbReference type="ARBA" id="ARBA00022741"/>
    </source>
</evidence>
<keyword evidence="8 11" id="KW-0067">ATP-binding</keyword>
<comment type="similarity">
    <text evidence="3 11">Belongs to the NadD family.</text>
</comment>
<evidence type="ECO:0000256" key="8">
    <source>
        <dbReference type="ARBA" id="ARBA00022840"/>
    </source>
</evidence>
<comment type="catalytic activity">
    <reaction evidence="10 11">
        <text>nicotinate beta-D-ribonucleotide + ATP + H(+) = deamido-NAD(+) + diphosphate</text>
        <dbReference type="Rhea" id="RHEA:22860"/>
        <dbReference type="ChEBI" id="CHEBI:15378"/>
        <dbReference type="ChEBI" id="CHEBI:30616"/>
        <dbReference type="ChEBI" id="CHEBI:33019"/>
        <dbReference type="ChEBI" id="CHEBI:57502"/>
        <dbReference type="ChEBI" id="CHEBI:58437"/>
        <dbReference type="EC" id="2.7.7.18"/>
    </reaction>
</comment>
<dbReference type="AlphaFoldDB" id="A0A6L7I4D9"/>
<dbReference type="EMBL" id="WRPA01000016">
    <property type="protein sequence ID" value="MXR70221.1"/>
    <property type="molecule type" value="Genomic_DNA"/>
</dbReference>
<dbReference type="PANTHER" id="PTHR39321:SF3">
    <property type="entry name" value="PHOSPHOPANTETHEINE ADENYLYLTRANSFERASE"/>
    <property type="match status" value="1"/>
</dbReference>
<keyword evidence="7 11" id="KW-0547">Nucleotide-binding</keyword>
<evidence type="ECO:0000256" key="6">
    <source>
        <dbReference type="ARBA" id="ARBA00022695"/>
    </source>
</evidence>
<name>A0A6L7I4D9_9GAMM</name>
<dbReference type="NCBIfam" id="TIGR00125">
    <property type="entry name" value="cyt_tran_rel"/>
    <property type="match status" value="1"/>
</dbReference>
<dbReference type="GO" id="GO:0009435">
    <property type="term" value="P:NAD+ biosynthetic process"/>
    <property type="evidence" value="ECO:0007669"/>
    <property type="project" value="UniProtKB-UniRule"/>
</dbReference>
<evidence type="ECO:0000256" key="2">
    <source>
        <dbReference type="ARBA" id="ARBA00005019"/>
    </source>
</evidence>
<evidence type="ECO:0000313" key="13">
    <source>
        <dbReference type="EMBL" id="MXR70221.1"/>
    </source>
</evidence>